<dbReference type="InterPro" id="IPR052996">
    <property type="entry name" value="Carb_Metab_Mutarotase"/>
</dbReference>
<dbReference type="SUPFAM" id="SSF54909">
    <property type="entry name" value="Dimeric alpha+beta barrel"/>
    <property type="match status" value="1"/>
</dbReference>
<reference evidence="1 2" key="1">
    <citation type="submission" date="2019-02" db="EMBL/GenBank/DDBJ databases">
        <title>Pedobacter sp. RP-1-13 sp. nov., isolated from Arctic soil.</title>
        <authorList>
            <person name="Dahal R.H."/>
        </authorList>
    </citation>
    <scope>NUCLEOTIDE SEQUENCE [LARGE SCALE GENOMIC DNA]</scope>
    <source>
        <strain evidence="1 2">RP-1-13</strain>
    </source>
</reference>
<dbReference type="PANTHER" id="PTHR43239:SF1">
    <property type="entry name" value="UPF0734 PROTEIN DDB_G0273871_DDB_G0273177"/>
    <property type="match status" value="1"/>
</dbReference>
<protein>
    <submittedName>
        <fullName evidence="1">L-rhamnose mutarotase</fullName>
    </submittedName>
</protein>
<gene>
    <name evidence="1" type="ORF">EZ428_11940</name>
</gene>
<dbReference type="AlphaFoldDB" id="A0A4R0MSL2"/>
<dbReference type="InterPro" id="IPR008000">
    <property type="entry name" value="Rham/fucose_mutarotase"/>
</dbReference>
<dbReference type="EMBL" id="SJSK01000003">
    <property type="protein sequence ID" value="TCC89999.1"/>
    <property type="molecule type" value="Genomic_DNA"/>
</dbReference>
<name>A0A4R0MSL2_9SPHI</name>
<dbReference type="PANTHER" id="PTHR43239">
    <property type="entry name" value="UPF0734 PROTEIN DDB_G0273871/DDB_G0273177"/>
    <property type="match status" value="1"/>
</dbReference>
<dbReference type="OrthoDB" id="1430580at2"/>
<evidence type="ECO:0000313" key="1">
    <source>
        <dbReference type="EMBL" id="TCC89999.1"/>
    </source>
</evidence>
<proteinExistence type="predicted"/>
<comment type="caution">
    <text evidence="1">The sequence shown here is derived from an EMBL/GenBank/DDBJ whole genome shotgun (WGS) entry which is preliminary data.</text>
</comment>
<dbReference type="Proteomes" id="UP000292884">
    <property type="component" value="Unassembled WGS sequence"/>
</dbReference>
<dbReference type="Pfam" id="PF05336">
    <property type="entry name" value="rhaM"/>
    <property type="match status" value="1"/>
</dbReference>
<accession>A0A4R0MSL2</accession>
<dbReference type="RefSeq" id="WP_131553404.1">
    <property type="nucleotide sequence ID" value="NZ_SJSK01000003.1"/>
</dbReference>
<dbReference type="Gene3D" id="3.30.70.100">
    <property type="match status" value="1"/>
</dbReference>
<sequence>MDRYCFTLDLKEDKKLIETYKQYHRSVWPEVKDSLKDVGVINLEIYLLENRLFMIMEVDDDFTFEQKRKADLANSKVQEWEKLMWNFQQALPWAKAGEKWVMMDQIFEL</sequence>
<keyword evidence="2" id="KW-1185">Reference proteome</keyword>
<evidence type="ECO:0000313" key="2">
    <source>
        <dbReference type="Proteomes" id="UP000292884"/>
    </source>
</evidence>
<dbReference type="GO" id="GO:0016857">
    <property type="term" value="F:racemase and epimerase activity, acting on carbohydrates and derivatives"/>
    <property type="evidence" value="ECO:0007669"/>
    <property type="project" value="InterPro"/>
</dbReference>
<organism evidence="1 2">
    <name type="scientific">Pedobacter frigiditerrae</name>
    <dbReference type="NCBI Taxonomy" id="2530452"/>
    <lineage>
        <taxon>Bacteria</taxon>
        <taxon>Pseudomonadati</taxon>
        <taxon>Bacteroidota</taxon>
        <taxon>Sphingobacteriia</taxon>
        <taxon>Sphingobacteriales</taxon>
        <taxon>Sphingobacteriaceae</taxon>
        <taxon>Pedobacter</taxon>
    </lineage>
</organism>
<dbReference type="InterPro" id="IPR011008">
    <property type="entry name" value="Dimeric_a/b-barrel"/>
</dbReference>